<dbReference type="Proteomes" id="UP001056120">
    <property type="component" value="Linkage Group LG12"/>
</dbReference>
<dbReference type="EMBL" id="CM042029">
    <property type="protein sequence ID" value="KAI3793701.1"/>
    <property type="molecule type" value="Genomic_DNA"/>
</dbReference>
<reference evidence="2" key="1">
    <citation type="journal article" date="2022" name="Mol. Ecol. Resour.">
        <title>The genomes of chicory, endive, great burdock and yacon provide insights into Asteraceae palaeo-polyploidization history and plant inulin production.</title>
        <authorList>
            <person name="Fan W."/>
            <person name="Wang S."/>
            <person name="Wang H."/>
            <person name="Wang A."/>
            <person name="Jiang F."/>
            <person name="Liu H."/>
            <person name="Zhao H."/>
            <person name="Xu D."/>
            <person name="Zhang Y."/>
        </authorList>
    </citation>
    <scope>NUCLEOTIDE SEQUENCE [LARGE SCALE GENOMIC DNA]</scope>
    <source>
        <strain evidence="2">cv. Yunnan</strain>
    </source>
</reference>
<reference evidence="1 2" key="2">
    <citation type="journal article" date="2022" name="Mol. Ecol. Resour.">
        <title>The genomes of chicory, endive, great burdock and yacon provide insights into Asteraceae paleo-polyploidization history and plant inulin production.</title>
        <authorList>
            <person name="Fan W."/>
            <person name="Wang S."/>
            <person name="Wang H."/>
            <person name="Wang A."/>
            <person name="Jiang F."/>
            <person name="Liu H."/>
            <person name="Zhao H."/>
            <person name="Xu D."/>
            <person name="Zhang Y."/>
        </authorList>
    </citation>
    <scope>NUCLEOTIDE SEQUENCE [LARGE SCALE GENOMIC DNA]</scope>
    <source>
        <strain evidence="2">cv. Yunnan</strain>
        <tissue evidence="1">Leaves</tissue>
    </source>
</reference>
<protein>
    <submittedName>
        <fullName evidence="1">Uncharacterized protein</fullName>
    </submittedName>
</protein>
<name>A0ACB9HDW3_9ASTR</name>
<keyword evidence="2" id="KW-1185">Reference proteome</keyword>
<evidence type="ECO:0000313" key="1">
    <source>
        <dbReference type="EMBL" id="KAI3793701.1"/>
    </source>
</evidence>
<proteinExistence type="predicted"/>
<sequence length="219" mass="24459">MSWPSSQHHALSSCYSTSPSSRSSISPPHDHTSSGHFSTDVAALFFAGGKPESASPFYFIHPFRRRITTSLDAVSFYISPMERREFLFHPDDRSSRGSHRLAEVAGGTTAECAAVVCCCPCTVFHFIVLAVYKVPAGLYRKALKKKRRRRLLKKGLVIQNARGGGDITSTGHRINIDGASERFVTKSIDADDEFIELENEMWEKFYGTGFFRSLSQRVN</sequence>
<comment type="caution">
    <text evidence="1">The sequence shown here is derived from an EMBL/GenBank/DDBJ whole genome shotgun (WGS) entry which is preliminary data.</text>
</comment>
<gene>
    <name evidence="1" type="ORF">L1987_36321</name>
</gene>
<accession>A0ACB9HDW3</accession>
<organism evidence="1 2">
    <name type="scientific">Smallanthus sonchifolius</name>
    <dbReference type="NCBI Taxonomy" id="185202"/>
    <lineage>
        <taxon>Eukaryota</taxon>
        <taxon>Viridiplantae</taxon>
        <taxon>Streptophyta</taxon>
        <taxon>Embryophyta</taxon>
        <taxon>Tracheophyta</taxon>
        <taxon>Spermatophyta</taxon>
        <taxon>Magnoliopsida</taxon>
        <taxon>eudicotyledons</taxon>
        <taxon>Gunneridae</taxon>
        <taxon>Pentapetalae</taxon>
        <taxon>asterids</taxon>
        <taxon>campanulids</taxon>
        <taxon>Asterales</taxon>
        <taxon>Asteraceae</taxon>
        <taxon>Asteroideae</taxon>
        <taxon>Heliantheae alliance</taxon>
        <taxon>Millerieae</taxon>
        <taxon>Smallanthus</taxon>
    </lineage>
</organism>
<evidence type="ECO:0000313" key="2">
    <source>
        <dbReference type="Proteomes" id="UP001056120"/>
    </source>
</evidence>